<dbReference type="EMBL" id="MUYT01000004">
    <property type="protein sequence ID" value="OOS21828.1"/>
    <property type="molecule type" value="Genomic_DNA"/>
</dbReference>
<evidence type="ECO:0000313" key="5">
    <source>
        <dbReference type="EMBL" id="OOS21828.1"/>
    </source>
</evidence>
<accession>A0A1T0CHK3</accession>
<dbReference type="PANTHER" id="PTHR45586:SF1">
    <property type="entry name" value="LIPOPOLYSACCHARIDE ASSEMBLY PROTEIN B"/>
    <property type="match status" value="1"/>
</dbReference>
<dbReference type="Pfam" id="PF13431">
    <property type="entry name" value="TPR_17"/>
    <property type="match status" value="1"/>
</dbReference>
<gene>
    <name evidence="5" type="ORF">B0682_04265</name>
</gene>
<keyword evidence="1" id="KW-0677">Repeat</keyword>
<reference evidence="5 6" key="1">
    <citation type="submission" date="2017-02" db="EMBL/GenBank/DDBJ databases">
        <title>Draft genome sequence of Moraxella lincolnii CCUG 9405T type strain.</title>
        <authorList>
            <person name="Salva-Serra F."/>
            <person name="Engstrom-Jakobsson H."/>
            <person name="Thorell K."/>
            <person name="Jaen-Luchoro D."/>
            <person name="Gonzales-Siles L."/>
            <person name="Karlsson R."/>
            <person name="Yazdan S."/>
            <person name="Boulund F."/>
            <person name="Johnning A."/>
            <person name="Engstrand L."/>
            <person name="Kristiansson E."/>
            <person name="Moore E."/>
        </authorList>
    </citation>
    <scope>NUCLEOTIDE SEQUENCE [LARGE SCALE GENOMIC DNA]</scope>
    <source>
        <strain evidence="5 6">CCUG 9405</strain>
    </source>
</reference>
<proteinExistence type="predicted"/>
<organism evidence="5 6">
    <name type="scientific">Lwoffella lincolnii</name>
    <dbReference type="NCBI Taxonomy" id="90241"/>
    <lineage>
        <taxon>Bacteria</taxon>
        <taxon>Pseudomonadati</taxon>
        <taxon>Pseudomonadota</taxon>
        <taxon>Gammaproteobacteria</taxon>
        <taxon>Moraxellales</taxon>
        <taxon>Moraxellaceae</taxon>
        <taxon>Lwoffella</taxon>
    </lineage>
</organism>
<dbReference type="AlphaFoldDB" id="A0A1T0CHK3"/>
<dbReference type="SMART" id="SM00028">
    <property type="entry name" value="TPR"/>
    <property type="match status" value="3"/>
</dbReference>
<keyword evidence="6" id="KW-1185">Reference proteome</keyword>
<dbReference type="InterPro" id="IPR019734">
    <property type="entry name" value="TPR_rpt"/>
</dbReference>
<comment type="caution">
    <text evidence="5">The sequence shown here is derived from an EMBL/GenBank/DDBJ whole genome shotgun (WGS) entry which is preliminary data.</text>
</comment>
<protein>
    <submittedName>
        <fullName evidence="5">Type IV pilus biogenesis/stability protein PilW</fullName>
    </submittedName>
</protein>
<evidence type="ECO:0000256" key="3">
    <source>
        <dbReference type="PROSITE-ProRule" id="PRU00339"/>
    </source>
</evidence>
<evidence type="ECO:0000256" key="4">
    <source>
        <dbReference type="SAM" id="MobiDB-lite"/>
    </source>
</evidence>
<dbReference type="RefSeq" id="WP_240494873.1">
    <property type="nucleotide sequence ID" value="NZ_CP147511.1"/>
</dbReference>
<feature type="region of interest" description="Disordered" evidence="4">
    <location>
        <begin position="1"/>
        <end position="22"/>
    </location>
</feature>
<dbReference type="InterPro" id="IPR011990">
    <property type="entry name" value="TPR-like_helical_dom_sf"/>
</dbReference>
<name>A0A1T0CHK3_9GAMM</name>
<keyword evidence="2 3" id="KW-0802">TPR repeat</keyword>
<dbReference type="Pfam" id="PF13181">
    <property type="entry name" value="TPR_8"/>
    <property type="match status" value="1"/>
</dbReference>
<dbReference type="PANTHER" id="PTHR45586">
    <property type="entry name" value="TPR REPEAT-CONTAINING PROTEIN PA4667"/>
    <property type="match status" value="1"/>
</dbReference>
<dbReference type="Gene3D" id="1.25.40.10">
    <property type="entry name" value="Tetratricopeptide repeat domain"/>
    <property type="match status" value="1"/>
</dbReference>
<dbReference type="InterPro" id="IPR051012">
    <property type="entry name" value="CellSynth/LPSAsmb/PSIAsmb"/>
</dbReference>
<evidence type="ECO:0000256" key="1">
    <source>
        <dbReference type="ARBA" id="ARBA00022737"/>
    </source>
</evidence>
<dbReference type="PROSITE" id="PS50005">
    <property type="entry name" value="TPR"/>
    <property type="match status" value="1"/>
</dbReference>
<dbReference type="STRING" id="90241.B0682_04265"/>
<evidence type="ECO:0000256" key="2">
    <source>
        <dbReference type="ARBA" id="ARBA00022803"/>
    </source>
</evidence>
<sequence length="319" mass="35578">MLQISLPHHLKPPHSQRLNHISTTDDVGCPKMLITDMLMSGKLSVGMMVAVLALTLSGCQSTPTDAFTNSNYNANTQASGNREKSPQEVASIRTTLASEYIRDKKLDAAMRQLQLAFDADARYVPAHDMMGVLLQQEGSPSNFAKAEEYFKKAISIDPSFMQAHNNYGVYLSQANRHAEAIKQFQIAGEALGYQGRIASLENLGRTYLKLNNDDAAIQTFIRALESDSNSIISRIELVDLLLKHNRIQQAQKLYDETDALFGHQIITPRTLMQGIKLAHETGNMAKRQQLTQELLSTFALSNEAKTLRTWLTNPEATWK</sequence>
<dbReference type="Proteomes" id="UP000191094">
    <property type="component" value="Unassembled WGS sequence"/>
</dbReference>
<feature type="repeat" description="TPR" evidence="3">
    <location>
        <begin position="197"/>
        <end position="230"/>
    </location>
</feature>
<dbReference type="SUPFAM" id="SSF81901">
    <property type="entry name" value="HCP-like"/>
    <property type="match status" value="1"/>
</dbReference>
<evidence type="ECO:0000313" key="6">
    <source>
        <dbReference type="Proteomes" id="UP000191094"/>
    </source>
</evidence>